<accession>A0ACC2JHW8</accession>
<name>A0ACC2JHW8_9PEZI</name>
<protein>
    <submittedName>
        <fullName evidence="1">Uncharacterized protein</fullName>
    </submittedName>
</protein>
<sequence length="435" mass="48717">MASKAFFDPLVLLRVAPVLTSTMAMRFSHDQWLFLENFLVPAHREKANDIVPSYFKTFFMKGIWEIGVLYTLTTATGISNIYSRPGGAWKWYAAGTALAFSHMAFVPFVMYKVKGLFDDEPKGQGNKFLPFNETNISPLLNTSDMYLTNINTCFEPPSPVLKPRIMGGQTWTDEPDKGATTHKVGKRVVRGSQQPSKRSSSIWEAYVARRSLSSSPLISPTPNSHLRLILITIAIPYPPTLERYSRIPNMQLLLAGFALVALAASAVINRRFEGPYLISITGKTNSSIKGYVKACDAGAAQHGLCYDEPPQAPEKSPYHQFLYSAPRNKDLMSGFLLYGLPVTGPDGDDSFHSAVQMEQGLGSNVNRAVIPIGLDKPTNFFVDENDPEGKIYITGLIDDRHWNQTEPERYGEFYNAANFHLCWQWIGFHWYYSVA</sequence>
<evidence type="ECO:0000313" key="2">
    <source>
        <dbReference type="Proteomes" id="UP001153332"/>
    </source>
</evidence>
<dbReference type="EMBL" id="JAPUUL010001621">
    <property type="protein sequence ID" value="KAJ8126959.1"/>
    <property type="molecule type" value="Genomic_DNA"/>
</dbReference>
<evidence type="ECO:0000313" key="1">
    <source>
        <dbReference type="EMBL" id="KAJ8126959.1"/>
    </source>
</evidence>
<keyword evidence="2" id="KW-1185">Reference proteome</keyword>
<dbReference type="Proteomes" id="UP001153332">
    <property type="component" value="Unassembled WGS sequence"/>
</dbReference>
<organism evidence="1 2">
    <name type="scientific">Lasiodiplodia mahajangana</name>
    <dbReference type="NCBI Taxonomy" id="1108764"/>
    <lineage>
        <taxon>Eukaryota</taxon>
        <taxon>Fungi</taxon>
        <taxon>Dikarya</taxon>
        <taxon>Ascomycota</taxon>
        <taxon>Pezizomycotina</taxon>
        <taxon>Dothideomycetes</taxon>
        <taxon>Dothideomycetes incertae sedis</taxon>
        <taxon>Botryosphaeriales</taxon>
        <taxon>Botryosphaeriaceae</taxon>
        <taxon>Lasiodiplodia</taxon>
    </lineage>
</organism>
<gene>
    <name evidence="1" type="ORF">O1611_g6679</name>
</gene>
<proteinExistence type="predicted"/>
<reference evidence="1" key="1">
    <citation type="submission" date="2022-12" db="EMBL/GenBank/DDBJ databases">
        <title>Genome Sequence of Lasiodiplodia mahajangana.</title>
        <authorList>
            <person name="Buettner E."/>
        </authorList>
    </citation>
    <scope>NUCLEOTIDE SEQUENCE</scope>
    <source>
        <strain evidence="1">VT137</strain>
    </source>
</reference>
<comment type="caution">
    <text evidence="1">The sequence shown here is derived from an EMBL/GenBank/DDBJ whole genome shotgun (WGS) entry which is preliminary data.</text>
</comment>